<evidence type="ECO:0000313" key="1">
    <source>
        <dbReference type="EMBL" id="PYI49998.1"/>
    </source>
</evidence>
<dbReference type="Pfam" id="PF07275">
    <property type="entry name" value="ArdA"/>
    <property type="match status" value="1"/>
</dbReference>
<dbReference type="AlphaFoldDB" id="A0A2V5JU66"/>
<dbReference type="OrthoDB" id="944647at2"/>
<dbReference type="Proteomes" id="UP000247476">
    <property type="component" value="Unassembled WGS sequence"/>
</dbReference>
<organism evidence="1 2">
    <name type="scientific">Paenibacillus flagellatus</name>
    <dbReference type="NCBI Taxonomy" id="2211139"/>
    <lineage>
        <taxon>Bacteria</taxon>
        <taxon>Bacillati</taxon>
        <taxon>Bacillota</taxon>
        <taxon>Bacilli</taxon>
        <taxon>Bacillales</taxon>
        <taxon>Paenibacillaceae</taxon>
        <taxon>Paenibacillus</taxon>
    </lineage>
</organism>
<keyword evidence="2" id="KW-1185">Reference proteome</keyword>
<protein>
    <submittedName>
        <fullName evidence="1">Uncharacterized protein</fullName>
    </submittedName>
</protein>
<gene>
    <name evidence="1" type="ORF">DLM86_31280</name>
</gene>
<name>A0A2V5JU66_9BACL</name>
<reference evidence="1 2" key="1">
    <citation type="submission" date="2018-05" db="EMBL/GenBank/DDBJ databases">
        <title>Paenibacillus flagellatus sp. nov., isolated from selenium mineral soil.</title>
        <authorList>
            <person name="Dai X."/>
        </authorList>
    </citation>
    <scope>NUCLEOTIDE SEQUENCE [LARGE SCALE GENOMIC DNA]</scope>
    <source>
        <strain evidence="1 2">DXL2</strain>
    </source>
</reference>
<dbReference type="InterPro" id="IPR041893">
    <property type="entry name" value="ArdA_dom3"/>
</dbReference>
<accession>A0A2V5JU66</accession>
<dbReference type="InterPro" id="IPR009899">
    <property type="entry name" value="ArdA"/>
</dbReference>
<sequence>MLDRPQDVAYQLVDEGLYGTIPDSIKGYIDYTKIARDLTLQGWTVVNGVATCIY</sequence>
<dbReference type="Gene3D" id="1.10.10.1190">
    <property type="entry name" value="Antirestriction protein ArdA, domain 3"/>
    <property type="match status" value="1"/>
</dbReference>
<comment type="caution">
    <text evidence="1">The sequence shown here is derived from an EMBL/GenBank/DDBJ whole genome shotgun (WGS) entry which is preliminary data.</text>
</comment>
<proteinExistence type="predicted"/>
<evidence type="ECO:0000313" key="2">
    <source>
        <dbReference type="Proteomes" id="UP000247476"/>
    </source>
</evidence>
<dbReference type="RefSeq" id="WP_110844141.1">
    <property type="nucleotide sequence ID" value="NZ_QJVJ01000026.1"/>
</dbReference>
<dbReference type="EMBL" id="QJVJ01000026">
    <property type="protein sequence ID" value="PYI49998.1"/>
    <property type="molecule type" value="Genomic_DNA"/>
</dbReference>